<reference evidence="2 3" key="1">
    <citation type="submission" date="2015-05" db="EMBL/GenBank/DDBJ databases">
        <title>Genome sequencing and analysis of members of genus Stenotrophomonas.</title>
        <authorList>
            <person name="Patil P.P."/>
            <person name="Midha S."/>
            <person name="Patil P.B."/>
        </authorList>
    </citation>
    <scope>NUCLEOTIDE SEQUENCE [LARGE SCALE GENOMIC DNA]</scope>
    <source>
        <strain evidence="2 3">DSM 18929</strain>
    </source>
</reference>
<name>A0A0R0C139_9GAMM</name>
<gene>
    <name evidence="2" type="ORF">ABB26_11525</name>
</gene>
<proteinExistence type="predicted"/>
<evidence type="ECO:0000313" key="3">
    <source>
        <dbReference type="Proteomes" id="UP000050864"/>
    </source>
</evidence>
<evidence type="ECO:0000313" key="2">
    <source>
        <dbReference type="EMBL" id="KRG63545.1"/>
    </source>
</evidence>
<dbReference type="EMBL" id="LDJI01000021">
    <property type="protein sequence ID" value="KRG63545.1"/>
    <property type="molecule type" value="Genomic_DNA"/>
</dbReference>
<sequence length="113" mass="12444">MKTLQSLLLLLLVAISPTSLAAGVPEGFPHADAIRLVMQLRGDEIQRLDRSPDWWHDTKERTWSVKRPFGPGIVDSTHYFQVSYSIDGKVVGTWSVNTGSGQVAGPGESIRIE</sequence>
<accession>A0A0R0C139</accession>
<dbReference type="AlphaFoldDB" id="A0A0R0C139"/>
<organism evidence="2 3">
    <name type="scientific">Stenotrophomonas humi</name>
    <dbReference type="NCBI Taxonomy" id="405444"/>
    <lineage>
        <taxon>Bacteria</taxon>
        <taxon>Pseudomonadati</taxon>
        <taxon>Pseudomonadota</taxon>
        <taxon>Gammaproteobacteria</taxon>
        <taxon>Lysobacterales</taxon>
        <taxon>Lysobacteraceae</taxon>
        <taxon>Stenotrophomonas</taxon>
    </lineage>
</organism>
<evidence type="ECO:0000256" key="1">
    <source>
        <dbReference type="SAM" id="SignalP"/>
    </source>
</evidence>
<feature type="signal peptide" evidence="1">
    <location>
        <begin position="1"/>
        <end position="21"/>
    </location>
</feature>
<dbReference type="Proteomes" id="UP000050864">
    <property type="component" value="Unassembled WGS sequence"/>
</dbReference>
<feature type="chain" id="PRO_5006393355" evidence="1">
    <location>
        <begin position="22"/>
        <end position="113"/>
    </location>
</feature>
<keyword evidence="3" id="KW-1185">Reference proteome</keyword>
<keyword evidence="1" id="KW-0732">Signal</keyword>
<dbReference type="PATRIC" id="fig|405444.3.peg.1392"/>
<protein>
    <submittedName>
        <fullName evidence="2">Uncharacterized protein</fullName>
    </submittedName>
</protein>
<comment type="caution">
    <text evidence="2">The sequence shown here is derived from an EMBL/GenBank/DDBJ whole genome shotgun (WGS) entry which is preliminary data.</text>
</comment>